<evidence type="ECO:0000313" key="1">
    <source>
        <dbReference type="EMBL" id="GGF29029.1"/>
    </source>
</evidence>
<dbReference type="EMBL" id="BMCS01000001">
    <property type="protein sequence ID" value="GGF29029.1"/>
    <property type="molecule type" value="Genomic_DNA"/>
</dbReference>
<protein>
    <submittedName>
        <fullName evidence="1">Uncharacterized protein</fullName>
    </submittedName>
</protein>
<reference evidence="2" key="1">
    <citation type="journal article" date="2019" name="Int. J. Syst. Evol. Microbiol.">
        <title>The Global Catalogue of Microorganisms (GCM) 10K type strain sequencing project: providing services to taxonomists for standard genome sequencing and annotation.</title>
        <authorList>
            <consortium name="The Broad Institute Genomics Platform"/>
            <consortium name="The Broad Institute Genome Sequencing Center for Infectious Disease"/>
            <person name="Wu L."/>
            <person name="Ma J."/>
        </authorList>
    </citation>
    <scope>NUCLEOTIDE SEQUENCE [LARGE SCALE GENOMIC DNA]</scope>
    <source>
        <strain evidence="2">CCM 7855</strain>
    </source>
</reference>
<accession>A0ABQ1UXB6</accession>
<sequence>MSFEQAAERADEAAGIAAIAKAHLDEDRGHKLLAEWVEILAHAVAALARAQAPTT</sequence>
<keyword evidence="2" id="KW-1185">Reference proteome</keyword>
<organism evidence="1 2">
    <name type="scientific">Williamsia phyllosphaerae</name>
    <dbReference type="NCBI Taxonomy" id="885042"/>
    <lineage>
        <taxon>Bacteria</taxon>
        <taxon>Bacillati</taxon>
        <taxon>Actinomycetota</taxon>
        <taxon>Actinomycetes</taxon>
        <taxon>Mycobacteriales</taxon>
        <taxon>Nocardiaceae</taxon>
        <taxon>Williamsia</taxon>
    </lineage>
</organism>
<proteinExistence type="predicted"/>
<name>A0ABQ1UXB6_9NOCA</name>
<dbReference type="Proteomes" id="UP000632454">
    <property type="component" value="Unassembled WGS sequence"/>
</dbReference>
<evidence type="ECO:0000313" key="2">
    <source>
        <dbReference type="Proteomes" id="UP000632454"/>
    </source>
</evidence>
<gene>
    <name evidence="1" type="ORF">GCM10007298_26130</name>
</gene>
<dbReference type="RefSeq" id="WP_188490085.1">
    <property type="nucleotide sequence ID" value="NZ_BMCS01000001.1"/>
</dbReference>
<comment type="caution">
    <text evidence="1">The sequence shown here is derived from an EMBL/GenBank/DDBJ whole genome shotgun (WGS) entry which is preliminary data.</text>
</comment>